<evidence type="ECO:0000256" key="2">
    <source>
        <dbReference type="ARBA" id="ARBA00023172"/>
    </source>
</evidence>
<reference evidence="6 7" key="1">
    <citation type="submission" date="2018-06" db="EMBL/GenBank/DDBJ databases">
        <title>Genomic Encyclopedia of Archaeal and Bacterial Type Strains, Phase II (KMG-II): from individual species to whole genera.</title>
        <authorList>
            <person name="Goeker M."/>
        </authorList>
    </citation>
    <scope>NUCLEOTIDE SEQUENCE [LARGE SCALE GENOMIC DNA]</scope>
    <source>
        <strain evidence="6 7">ATCC BAA-1881</strain>
    </source>
</reference>
<sequence>MTTTHIQNFYADKLKDGYSAKTIALMHSTLRKALDSAVRDGMVARNVAALVTPPRLTSFDAHILSVEEARRLIDTARGSRLEALIILAITTGLRKGELLALRWQDVDLQEGVLYVRRTVNRYGKYGMIVSEPKTKSSRRRIVLAEIAVNALKVHYEVQKQRKEAARDIWEENNLVFCNRSGKYLLPETFHKQFKNLLRKGGLPDIRLHDLRHSAASLLLAMGVHPKVVQELLGHSSISTTLDVYSHVIPSLQREASEKMHNLLQIQDESVGKDEI</sequence>
<evidence type="ECO:0000259" key="4">
    <source>
        <dbReference type="PROSITE" id="PS51898"/>
    </source>
</evidence>
<keyword evidence="7" id="KW-1185">Reference proteome</keyword>
<feature type="domain" description="Tyr recombinase" evidence="4">
    <location>
        <begin position="59"/>
        <end position="257"/>
    </location>
</feature>
<dbReference type="GO" id="GO:0003677">
    <property type="term" value="F:DNA binding"/>
    <property type="evidence" value="ECO:0007669"/>
    <property type="project" value="UniProtKB-UniRule"/>
</dbReference>
<dbReference type="OrthoDB" id="156970at2"/>
<dbReference type="InterPro" id="IPR013762">
    <property type="entry name" value="Integrase-like_cat_sf"/>
</dbReference>
<protein>
    <submittedName>
        <fullName evidence="6">Integrase</fullName>
    </submittedName>
</protein>
<dbReference type="PANTHER" id="PTHR30349:SF91">
    <property type="entry name" value="INTA PROTEIN"/>
    <property type="match status" value="1"/>
</dbReference>
<dbReference type="InterPro" id="IPR010998">
    <property type="entry name" value="Integrase_recombinase_N"/>
</dbReference>
<dbReference type="PANTHER" id="PTHR30349">
    <property type="entry name" value="PHAGE INTEGRASE-RELATED"/>
    <property type="match status" value="1"/>
</dbReference>
<feature type="domain" description="Core-binding (CB)" evidence="5">
    <location>
        <begin position="1"/>
        <end position="38"/>
    </location>
</feature>
<dbReference type="InterPro" id="IPR050090">
    <property type="entry name" value="Tyrosine_recombinase_XerCD"/>
</dbReference>
<dbReference type="AlphaFoldDB" id="A0A326TS40"/>
<dbReference type="SUPFAM" id="SSF56349">
    <property type="entry name" value="DNA breaking-rejoining enzymes"/>
    <property type="match status" value="1"/>
</dbReference>
<dbReference type="PROSITE" id="PS51898">
    <property type="entry name" value="TYR_RECOMBINASE"/>
    <property type="match status" value="1"/>
</dbReference>
<evidence type="ECO:0000256" key="1">
    <source>
        <dbReference type="ARBA" id="ARBA00023125"/>
    </source>
</evidence>
<dbReference type="InterPro" id="IPR002104">
    <property type="entry name" value="Integrase_catalytic"/>
</dbReference>
<name>A0A326TS40_THEHA</name>
<organism evidence="6 7">
    <name type="scientific">Thermosporothrix hazakensis</name>
    <dbReference type="NCBI Taxonomy" id="644383"/>
    <lineage>
        <taxon>Bacteria</taxon>
        <taxon>Bacillati</taxon>
        <taxon>Chloroflexota</taxon>
        <taxon>Ktedonobacteria</taxon>
        <taxon>Ktedonobacterales</taxon>
        <taxon>Thermosporotrichaceae</taxon>
        <taxon>Thermosporothrix</taxon>
    </lineage>
</organism>
<gene>
    <name evidence="6" type="ORF">EI42_06416</name>
</gene>
<evidence type="ECO:0000313" key="7">
    <source>
        <dbReference type="Proteomes" id="UP000248806"/>
    </source>
</evidence>
<dbReference type="GO" id="GO:0015074">
    <property type="term" value="P:DNA integration"/>
    <property type="evidence" value="ECO:0007669"/>
    <property type="project" value="InterPro"/>
</dbReference>
<evidence type="ECO:0000313" key="6">
    <source>
        <dbReference type="EMBL" id="PZW18009.1"/>
    </source>
</evidence>
<dbReference type="RefSeq" id="WP_111326922.1">
    <property type="nucleotide sequence ID" value="NZ_BIFX01000002.1"/>
</dbReference>
<evidence type="ECO:0000259" key="5">
    <source>
        <dbReference type="PROSITE" id="PS51900"/>
    </source>
</evidence>
<dbReference type="Gene3D" id="1.10.150.130">
    <property type="match status" value="1"/>
</dbReference>
<keyword evidence="2" id="KW-0233">DNA recombination</keyword>
<proteinExistence type="predicted"/>
<dbReference type="Gene3D" id="1.10.443.10">
    <property type="entry name" value="Intergrase catalytic core"/>
    <property type="match status" value="1"/>
</dbReference>
<dbReference type="InterPro" id="IPR011010">
    <property type="entry name" value="DNA_brk_join_enz"/>
</dbReference>
<accession>A0A326TS40</accession>
<keyword evidence="1 3" id="KW-0238">DNA-binding</keyword>
<comment type="caution">
    <text evidence="6">The sequence shown here is derived from an EMBL/GenBank/DDBJ whole genome shotgun (WGS) entry which is preliminary data.</text>
</comment>
<dbReference type="EMBL" id="QKUF01000069">
    <property type="protein sequence ID" value="PZW18009.1"/>
    <property type="molecule type" value="Genomic_DNA"/>
</dbReference>
<dbReference type="GO" id="GO:0006310">
    <property type="term" value="P:DNA recombination"/>
    <property type="evidence" value="ECO:0007669"/>
    <property type="project" value="UniProtKB-KW"/>
</dbReference>
<dbReference type="InterPro" id="IPR044068">
    <property type="entry name" value="CB"/>
</dbReference>
<dbReference type="Proteomes" id="UP000248806">
    <property type="component" value="Unassembled WGS sequence"/>
</dbReference>
<dbReference type="CDD" id="cd01189">
    <property type="entry name" value="INT_ICEBs1_C_like"/>
    <property type="match status" value="1"/>
</dbReference>
<dbReference type="Pfam" id="PF00589">
    <property type="entry name" value="Phage_integrase"/>
    <property type="match status" value="1"/>
</dbReference>
<dbReference type="PROSITE" id="PS51900">
    <property type="entry name" value="CB"/>
    <property type="match status" value="1"/>
</dbReference>
<evidence type="ECO:0000256" key="3">
    <source>
        <dbReference type="PROSITE-ProRule" id="PRU01248"/>
    </source>
</evidence>